<keyword evidence="3" id="KW-1185">Reference proteome</keyword>
<organism evidence="2 3">
    <name type="scientific">Sanguibacter hominis ATCC BAA-789</name>
    <dbReference type="NCBI Taxonomy" id="1312740"/>
    <lineage>
        <taxon>Bacteria</taxon>
        <taxon>Bacillati</taxon>
        <taxon>Actinomycetota</taxon>
        <taxon>Actinomycetes</taxon>
        <taxon>Micrococcales</taxon>
        <taxon>Sanguibacteraceae</taxon>
        <taxon>Sanguibacter</taxon>
    </lineage>
</organism>
<evidence type="ECO:0000256" key="1">
    <source>
        <dbReference type="SAM" id="SignalP"/>
    </source>
</evidence>
<dbReference type="RefSeq" id="WP_168446693.1">
    <property type="nucleotide sequence ID" value="NZ_JAAXOW010000001.1"/>
</dbReference>
<dbReference type="Proteomes" id="UP000774283">
    <property type="component" value="Unassembled WGS sequence"/>
</dbReference>
<protein>
    <recommendedName>
        <fullName evidence="4">Tat pathway signal sequence domain protein</fullName>
    </recommendedName>
</protein>
<gene>
    <name evidence="2" type="ORF">HF995_05235</name>
</gene>
<proteinExistence type="predicted"/>
<comment type="caution">
    <text evidence="2">The sequence shown here is derived from an EMBL/GenBank/DDBJ whole genome shotgun (WGS) entry which is preliminary data.</text>
</comment>
<evidence type="ECO:0008006" key="4">
    <source>
        <dbReference type="Google" id="ProtNLM"/>
    </source>
</evidence>
<feature type="signal peptide" evidence="1">
    <location>
        <begin position="1"/>
        <end position="27"/>
    </location>
</feature>
<evidence type="ECO:0000313" key="2">
    <source>
        <dbReference type="EMBL" id="NKX92682.1"/>
    </source>
</evidence>
<name>A0A9X5FCR8_9MICO</name>
<evidence type="ECO:0000313" key="3">
    <source>
        <dbReference type="Proteomes" id="UP000774283"/>
    </source>
</evidence>
<reference evidence="2 3" key="1">
    <citation type="submission" date="2020-04" db="EMBL/GenBank/DDBJ databases">
        <title>MicrobeNet Type strains.</title>
        <authorList>
            <person name="Nicholson A.C."/>
        </authorList>
    </citation>
    <scope>NUCLEOTIDE SEQUENCE [LARGE SCALE GENOMIC DNA]</scope>
    <source>
        <strain evidence="2 3">ATCC BAA-789</strain>
    </source>
</reference>
<feature type="chain" id="PRO_5040923532" description="Tat pathway signal sequence domain protein" evidence="1">
    <location>
        <begin position="28"/>
        <end position="548"/>
    </location>
</feature>
<keyword evidence="1" id="KW-0732">Signal</keyword>
<sequence>MARARWVSVVVAAAVALTLGGVSPAGAAPGRAVAPAEVQFPTPEAAPRAAGAVAVGAGVVGSAVAASAFSDGLLRRTVTIADPRESASPSAAQRVTKVVATQDLVAQRLHASVTFAAAPTSAARAVVIVWLGEWDGSSCVPRAALGVESQPGGAASGAHIGAAGSVTGSFGVSRADRGANVTLTSSAAGTFRNADLECGFATVQSTDGATRYQSFYAEGMDEVYKPVLGMTGGEPVQGARAGKWTTLRLDVRNSGRGAAKNVRISAKGASMTIKNASRSLGTIEDRSTKYGVVYKVKLKGAKSRKITFTVTADGGYKATKSFTIARTPAPKKYTSLAGRFFWGYQPTNVGSYSGWDNTTMWFVDKKWVYVGDAKGRTPKCRTTTKTCKRYSYDARRGVAKIGKQKFTVRTTGYSYRVAKGEQKSSFSPATLPKKGARFTADLVHQNWSGYCLLSCTSWTERLTLAKNGRFVWARTSIGSWPGIGQYWSSAPPANRGTYKVVKKGVVELRYANGKKERMSIAIEHDVRGKPSPAGAGVVLGLTNFYFQD</sequence>
<dbReference type="AlphaFoldDB" id="A0A9X5FCR8"/>
<accession>A0A9X5FCR8</accession>
<dbReference type="EMBL" id="JAAXOW010000001">
    <property type="protein sequence ID" value="NKX92682.1"/>
    <property type="molecule type" value="Genomic_DNA"/>
</dbReference>